<organism evidence="2 3">
    <name type="scientific">Odoribacter laneus YIT 12061</name>
    <dbReference type="NCBI Taxonomy" id="742817"/>
    <lineage>
        <taxon>Bacteria</taxon>
        <taxon>Pseudomonadati</taxon>
        <taxon>Bacteroidota</taxon>
        <taxon>Bacteroidia</taxon>
        <taxon>Bacteroidales</taxon>
        <taxon>Odoribacteraceae</taxon>
        <taxon>Odoribacter</taxon>
    </lineage>
</organism>
<dbReference type="Pfam" id="PF00535">
    <property type="entry name" value="Glycos_transf_2"/>
    <property type="match status" value="1"/>
</dbReference>
<dbReference type="GeneID" id="98070268"/>
<dbReference type="STRING" id="742817.HMPREF9449_02739"/>
<dbReference type="PATRIC" id="fig|742817.3.peg.2932"/>
<keyword evidence="3" id="KW-1185">Reference proteome</keyword>
<dbReference type="HOGENOM" id="CLU_025996_25_0_10"/>
<dbReference type="AlphaFoldDB" id="H1DKF3"/>
<dbReference type="EMBL" id="ADMC01000028">
    <property type="protein sequence ID" value="EHP45767.1"/>
    <property type="molecule type" value="Genomic_DNA"/>
</dbReference>
<reference evidence="2 3" key="1">
    <citation type="submission" date="2012-01" db="EMBL/GenBank/DDBJ databases">
        <title>The Genome Sequence of Odoribacter laneus YIT 12061.</title>
        <authorList>
            <consortium name="The Broad Institute Genome Sequencing Platform"/>
            <person name="Earl A."/>
            <person name="Ward D."/>
            <person name="Feldgarden M."/>
            <person name="Gevers D."/>
            <person name="Morotomi M."/>
            <person name="Young S.K."/>
            <person name="Zeng Q."/>
            <person name="Gargeya S."/>
            <person name="Fitzgerald M."/>
            <person name="Haas B."/>
            <person name="Abouelleil A."/>
            <person name="Alvarado L."/>
            <person name="Arachchi H.M."/>
            <person name="Berlin A."/>
            <person name="Chapman S.B."/>
            <person name="Gearin G."/>
            <person name="Goldberg J."/>
            <person name="Griggs A."/>
            <person name="Gujja S."/>
            <person name="Hansen M."/>
            <person name="Heiman D."/>
            <person name="Howarth C."/>
            <person name="Larimer J."/>
            <person name="Lui A."/>
            <person name="MacDonald P.J.P."/>
            <person name="McCowen C."/>
            <person name="Montmayeur A."/>
            <person name="Murphy C."/>
            <person name="Neiman D."/>
            <person name="Pearson M."/>
            <person name="Priest M."/>
            <person name="Roberts A."/>
            <person name="Saif S."/>
            <person name="Shea T."/>
            <person name="Sisk P."/>
            <person name="Stolte C."/>
            <person name="Sykes S."/>
            <person name="Wortman J."/>
            <person name="Nusbaum C."/>
            <person name="Birren B."/>
        </authorList>
    </citation>
    <scope>NUCLEOTIDE SEQUENCE [LARGE SCALE GENOMIC DNA]</scope>
    <source>
        <strain evidence="2 3">YIT 12061</strain>
    </source>
</reference>
<dbReference type="InterPro" id="IPR050834">
    <property type="entry name" value="Glycosyltransf_2"/>
</dbReference>
<comment type="caution">
    <text evidence="2">The sequence shown here is derived from an EMBL/GenBank/DDBJ whole genome shotgun (WGS) entry which is preliminary data.</text>
</comment>
<dbReference type="Gene3D" id="3.90.550.10">
    <property type="entry name" value="Spore Coat Polysaccharide Biosynthesis Protein SpsA, Chain A"/>
    <property type="match status" value="1"/>
</dbReference>
<feature type="domain" description="Glycosyltransferase 2-like" evidence="1">
    <location>
        <begin position="4"/>
        <end position="161"/>
    </location>
</feature>
<dbReference type="PANTHER" id="PTHR43685">
    <property type="entry name" value="GLYCOSYLTRANSFERASE"/>
    <property type="match status" value="1"/>
</dbReference>
<name>H1DKF3_9BACT</name>
<protein>
    <recommendedName>
        <fullName evidence="1">Glycosyltransferase 2-like domain-containing protein</fullName>
    </recommendedName>
</protein>
<evidence type="ECO:0000259" key="1">
    <source>
        <dbReference type="Pfam" id="PF00535"/>
    </source>
</evidence>
<dbReference type="eggNOG" id="COG1215">
    <property type="taxonomic scope" value="Bacteria"/>
</dbReference>
<dbReference type="InterPro" id="IPR029044">
    <property type="entry name" value="Nucleotide-diphossugar_trans"/>
</dbReference>
<dbReference type="PANTHER" id="PTHR43685:SF11">
    <property type="entry name" value="GLYCOSYLTRANSFERASE TAGX-RELATED"/>
    <property type="match status" value="1"/>
</dbReference>
<evidence type="ECO:0000313" key="2">
    <source>
        <dbReference type="EMBL" id="EHP45767.1"/>
    </source>
</evidence>
<accession>H1DKF3</accession>
<gene>
    <name evidence="2" type="ORF">HMPREF9449_02739</name>
</gene>
<dbReference type="InterPro" id="IPR001173">
    <property type="entry name" value="Glyco_trans_2-like"/>
</dbReference>
<evidence type="ECO:0000313" key="3">
    <source>
        <dbReference type="Proteomes" id="UP000004892"/>
    </source>
</evidence>
<dbReference type="Proteomes" id="UP000004892">
    <property type="component" value="Unassembled WGS sequence"/>
</dbReference>
<sequence>MRLSVIIPVYNAGRYIGTCLQSLYRQGLKEEDFEVIVVDDGSRDDSLIQVGRLSAFHSNIQIMTQKNQGVSAARNNGMKKAKGTYIYFMDADDYLMDATLGQLLAVAEAEQLEVVRGELVEVDQEGRFLRDSLRFEQRKAYARQLMNGFTFYENIFQGAFYCWLLLLKRDFLEQSSVVFNEQLAFLEDEDFITRLIVFARKAMYVPVVFYAYRQHSASAVATMNLKKLQDILLVLKSLKACAEQEKWEIHFRKKVRTEMSEVFYILLVCLISPAFYPDRKIFLEQLRALKIRPLVLTGNWKKRERLCLFNFGGKRAVRLLYFIRCMINKLLHSR</sequence>
<dbReference type="RefSeq" id="WP_009137883.1">
    <property type="nucleotide sequence ID" value="NZ_JH594597.1"/>
</dbReference>
<proteinExistence type="predicted"/>
<dbReference type="SUPFAM" id="SSF53448">
    <property type="entry name" value="Nucleotide-diphospho-sugar transferases"/>
    <property type="match status" value="1"/>
</dbReference>